<organism evidence="2">
    <name type="scientific">Euplotes crassus</name>
    <dbReference type="NCBI Taxonomy" id="5936"/>
    <lineage>
        <taxon>Eukaryota</taxon>
        <taxon>Sar</taxon>
        <taxon>Alveolata</taxon>
        <taxon>Ciliophora</taxon>
        <taxon>Intramacronucleata</taxon>
        <taxon>Spirotrichea</taxon>
        <taxon>Hypotrichia</taxon>
        <taxon>Euplotida</taxon>
        <taxon>Euplotidae</taxon>
        <taxon>Moneuplotes</taxon>
    </lineage>
</organism>
<proteinExistence type="predicted"/>
<feature type="compositionally biased region" description="Basic residues" evidence="1">
    <location>
        <begin position="162"/>
        <end position="171"/>
    </location>
</feature>
<name>A0A7S3K7N6_EUPCR</name>
<feature type="compositionally biased region" description="Basic and acidic residues" evidence="1">
    <location>
        <begin position="37"/>
        <end position="53"/>
    </location>
</feature>
<protein>
    <submittedName>
        <fullName evidence="2">Uncharacterized protein</fullName>
    </submittedName>
</protein>
<feature type="compositionally biased region" description="Basic and acidic residues" evidence="1">
    <location>
        <begin position="1"/>
        <end position="12"/>
    </location>
</feature>
<feature type="compositionally biased region" description="Basic and acidic residues" evidence="1">
    <location>
        <begin position="130"/>
        <end position="145"/>
    </location>
</feature>
<feature type="region of interest" description="Disordered" evidence="1">
    <location>
        <begin position="1"/>
        <end position="206"/>
    </location>
</feature>
<gene>
    <name evidence="2" type="ORF">ECRA1380_LOCUS1932</name>
</gene>
<reference evidence="2" key="1">
    <citation type="submission" date="2021-01" db="EMBL/GenBank/DDBJ databases">
        <authorList>
            <person name="Corre E."/>
            <person name="Pelletier E."/>
            <person name="Niang G."/>
            <person name="Scheremetjew M."/>
            <person name="Finn R."/>
            <person name="Kale V."/>
            <person name="Holt S."/>
            <person name="Cochrane G."/>
            <person name="Meng A."/>
            <person name="Brown T."/>
            <person name="Cohen L."/>
        </authorList>
    </citation>
    <scope>NUCLEOTIDE SEQUENCE</scope>
    <source>
        <strain evidence="2">CT5</strain>
    </source>
</reference>
<evidence type="ECO:0000256" key="1">
    <source>
        <dbReference type="SAM" id="MobiDB-lite"/>
    </source>
</evidence>
<dbReference type="EMBL" id="HBIK01004002">
    <property type="protein sequence ID" value="CAE0376977.1"/>
    <property type="molecule type" value="Transcribed_RNA"/>
</dbReference>
<feature type="compositionally biased region" description="Polar residues" evidence="1">
    <location>
        <begin position="146"/>
        <end position="155"/>
    </location>
</feature>
<dbReference type="AlphaFoldDB" id="A0A7S3K7N6"/>
<feature type="compositionally biased region" description="Low complexity" evidence="1">
    <location>
        <begin position="77"/>
        <end position="91"/>
    </location>
</feature>
<accession>A0A7S3K7N6</accession>
<sequence length="229" mass="25972">MTKFSEKVDTKPKQRKKVVLQVEKTEEEKQEDNNFDELIKESVKEALQKEKPKPRPVHTSQAQRQPIFNEPTIVPQNRGGMNKNRNNNKNNNKNKDKKKNGMSKKDFPSLPLGAEMPKAIVSKPKKPKKVDKMDFLAKPKEETKSHSPASYTASEDNPFAMKAKRSKKHKTQGMNPQEKKFDNGFPTLGGEAPSKPKGSILGNTDKKHELESEFGIVLNKRGKKKGGRR</sequence>
<evidence type="ECO:0000313" key="2">
    <source>
        <dbReference type="EMBL" id="CAE0376977.1"/>
    </source>
</evidence>